<dbReference type="InterPro" id="IPR004089">
    <property type="entry name" value="MCPsignal_dom"/>
</dbReference>
<dbReference type="STRING" id="1469948.GCA_000732725_03463"/>
<reference evidence="7 8" key="1">
    <citation type="submission" date="2019-03" db="EMBL/GenBank/DDBJ databases">
        <title>Genomic Encyclopedia of Type Strains, Phase IV (KMG-IV): sequencing the most valuable type-strain genomes for metagenomic binning, comparative biology and taxonomic classification.</title>
        <authorList>
            <person name="Goeker M."/>
        </authorList>
    </citation>
    <scope>NUCLEOTIDE SEQUENCE [LARGE SCALE GENOMIC DNA]</scope>
    <source>
        <strain evidence="7 8">DSM 100556</strain>
    </source>
</reference>
<comment type="similarity">
    <text evidence="2">Belongs to the methyl-accepting chemotaxis (MCP) protein family.</text>
</comment>
<evidence type="ECO:0000256" key="1">
    <source>
        <dbReference type="ARBA" id="ARBA00023224"/>
    </source>
</evidence>
<dbReference type="GO" id="GO:0007165">
    <property type="term" value="P:signal transduction"/>
    <property type="evidence" value="ECO:0007669"/>
    <property type="project" value="UniProtKB-KW"/>
</dbReference>
<accession>A0A4R1QND6</accession>
<dbReference type="RefSeq" id="WP_031392086.1">
    <property type="nucleotide sequence ID" value="NZ_JPNB01000002.1"/>
</dbReference>
<dbReference type="SUPFAM" id="SSF58104">
    <property type="entry name" value="Methyl-accepting chemotaxis protein (MCP) signaling domain"/>
    <property type="match status" value="1"/>
</dbReference>
<organism evidence="7 8">
    <name type="scientific">Kineothrix alysoides</name>
    <dbReference type="NCBI Taxonomy" id="1469948"/>
    <lineage>
        <taxon>Bacteria</taxon>
        <taxon>Bacillati</taxon>
        <taxon>Bacillota</taxon>
        <taxon>Clostridia</taxon>
        <taxon>Lachnospirales</taxon>
        <taxon>Lachnospiraceae</taxon>
        <taxon>Kineothrix</taxon>
    </lineage>
</organism>
<keyword evidence="4" id="KW-0472">Membrane</keyword>
<dbReference type="Gene3D" id="1.10.287.950">
    <property type="entry name" value="Methyl-accepting chemotaxis protein"/>
    <property type="match status" value="1"/>
</dbReference>
<evidence type="ECO:0000313" key="8">
    <source>
        <dbReference type="Proteomes" id="UP000295718"/>
    </source>
</evidence>
<evidence type="ECO:0000256" key="4">
    <source>
        <dbReference type="SAM" id="Phobius"/>
    </source>
</evidence>
<sequence>MMFKNLSIRNKLLLIVLPTILGLCLLLFLFDSTVNSTYKRSRDIFYVNLYMTHVSLLSSDRDFYQANEAALRINSLDASDSEQLTDLRAVYKENAQQTIDNANKVAEYLQNDSQLMDYYTPHILFALINGSENADDPEGFLQKDKTVKDLLDEFNTNFAIWQSAYNPETGEGDFHMMDESFDTARECLNEMQDLLTLYSDYSSTQLEQEIQSQILWVTSAAIFFIAVIMILALITIRYLRKHINEITDSMNELAKKNLAQDTLSLNSKDELGILSSSFNTVLASLQEIVGQISVASLEIGSSSQTMVRSTDEVSVATGEIARAIEEIASTATSQATDTEQSASEIVNLEEVIGQSAESGALLAKASKQINKAGMEGLDVVNGLTEINKNSQKIFLGILEVIDKINTSADRIGEASSLISEIAEQTNLLSLNASIEAARAGDAGKGFAVVADEIRKLAEQSAESVGTINAMLKELQENAALAKEQSYLARDTVQVQTKSVDDTKNKYTAIANNLEVINTQIDALESINDRMNLSCNNVVSHISNLSASAQENAATTEETSAGSEEILASMISIADLSNNVNDRIKELQVLVAGFKTS</sequence>
<dbReference type="Gene3D" id="6.10.340.10">
    <property type="match status" value="1"/>
</dbReference>
<keyword evidence="8" id="KW-1185">Reference proteome</keyword>
<dbReference type="Pfam" id="PF00672">
    <property type="entry name" value="HAMP"/>
    <property type="match status" value="1"/>
</dbReference>
<dbReference type="PANTHER" id="PTHR32089:SF112">
    <property type="entry name" value="LYSOZYME-LIKE PROTEIN-RELATED"/>
    <property type="match status" value="1"/>
</dbReference>
<dbReference type="PROSITE" id="PS50111">
    <property type="entry name" value="CHEMOTAXIS_TRANSDUC_2"/>
    <property type="match status" value="1"/>
</dbReference>
<dbReference type="AlphaFoldDB" id="A0A4R1QND6"/>
<dbReference type="GO" id="GO:0016020">
    <property type="term" value="C:membrane"/>
    <property type="evidence" value="ECO:0007669"/>
    <property type="project" value="InterPro"/>
</dbReference>
<dbReference type="EMBL" id="SLUO01000016">
    <property type="protein sequence ID" value="TCL55268.1"/>
    <property type="molecule type" value="Genomic_DNA"/>
</dbReference>
<dbReference type="PANTHER" id="PTHR32089">
    <property type="entry name" value="METHYL-ACCEPTING CHEMOTAXIS PROTEIN MCPB"/>
    <property type="match status" value="1"/>
</dbReference>
<comment type="caution">
    <text evidence="7">The sequence shown here is derived from an EMBL/GenBank/DDBJ whole genome shotgun (WGS) entry which is preliminary data.</text>
</comment>
<gene>
    <name evidence="7" type="ORF">EDD76_116109</name>
</gene>
<feature type="domain" description="HAMP" evidence="6">
    <location>
        <begin position="237"/>
        <end position="290"/>
    </location>
</feature>
<keyword evidence="4" id="KW-0812">Transmembrane</keyword>
<keyword evidence="1 3" id="KW-0807">Transducer</keyword>
<evidence type="ECO:0000256" key="3">
    <source>
        <dbReference type="PROSITE-ProRule" id="PRU00284"/>
    </source>
</evidence>
<evidence type="ECO:0000256" key="2">
    <source>
        <dbReference type="ARBA" id="ARBA00029447"/>
    </source>
</evidence>
<dbReference type="Proteomes" id="UP000295718">
    <property type="component" value="Unassembled WGS sequence"/>
</dbReference>
<dbReference type="CDD" id="cd06225">
    <property type="entry name" value="HAMP"/>
    <property type="match status" value="1"/>
</dbReference>
<evidence type="ECO:0000259" key="6">
    <source>
        <dbReference type="PROSITE" id="PS50885"/>
    </source>
</evidence>
<name>A0A4R1QND6_9FIRM</name>
<dbReference type="SMART" id="SM00283">
    <property type="entry name" value="MA"/>
    <property type="match status" value="1"/>
</dbReference>
<dbReference type="SMART" id="SM00304">
    <property type="entry name" value="HAMP"/>
    <property type="match status" value="2"/>
</dbReference>
<feature type="transmembrane region" description="Helical" evidence="4">
    <location>
        <begin position="214"/>
        <end position="236"/>
    </location>
</feature>
<feature type="domain" description="Methyl-accepting transducer" evidence="5">
    <location>
        <begin position="309"/>
        <end position="566"/>
    </location>
</feature>
<evidence type="ECO:0000313" key="7">
    <source>
        <dbReference type="EMBL" id="TCL55268.1"/>
    </source>
</evidence>
<evidence type="ECO:0000259" key="5">
    <source>
        <dbReference type="PROSITE" id="PS50111"/>
    </source>
</evidence>
<dbReference type="PROSITE" id="PS50885">
    <property type="entry name" value="HAMP"/>
    <property type="match status" value="1"/>
</dbReference>
<keyword evidence="4" id="KW-1133">Transmembrane helix</keyword>
<proteinExistence type="inferred from homology"/>
<dbReference type="InterPro" id="IPR003660">
    <property type="entry name" value="HAMP_dom"/>
</dbReference>
<protein>
    <submittedName>
        <fullName evidence="7">Methyl-accepting chemotaxis protein</fullName>
    </submittedName>
</protein>
<dbReference type="Pfam" id="PF00015">
    <property type="entry name" value="MCPsignal"/>
    <property type="match status" value="1"/>
</dbReference>
<dbReference type="OrthoDB" id="9760371at2"/>